<dbReference type="KEGG" id="cpas:Clopa_3650"/>
<dbReference type="Gene3D" id="1.10.10.10">
    <property type="entry name" value="Winged helix-like DNA-binding domain superfamily/Winged helix DNA-binding domain"/>
    <property type="match status" value="1"/>
</dbReference>
<keyword evidence="3" id="KW-0804">Transcription</keyword>
<dbReference type="STRING" id="86416.Clopa_3650"/>
<evidence type="ECO:0000256" key="1">
    <source>
        <dbReference type="ARBA" id="ARBA00023015"/>
    </source>
</evidence>
<dbReference type="EMBL" id="CP003261">
    <property type="protein sequence ID" value="AGK98432.1"/>
    <property type="molecule type" value="Genomic_DNA"/>
</dbReference>
<sequence>MSEIKLNRGNCSDECPIELAINIIGSKWTSLIIRDLLIDKTVRFGDFLRSLKGISPKTLSLRLRELEKNNIVTRVVYPEVPPHVEYSLTNKGQALESIFLELKKWGMSIKSSDK</sequence>
<dbReference type="GO" id="GO:0003677">
    <property type="term" value="F:DNA binding"/>
    <property type="evidence" value="ECO:0007669"/>
    <property type="project" value="UniProtKB-KW"/>
</dbReference>
<proteinExistence type="predicted"/>
<dbReference type="eggNOG" id="COG1733">
    <property type="taxonomic scope" value="Bacteria"/>
</dbReference>
<keyword evidence="6" id="KW-1185">Reference proteome</keyword>
<organism evidence="5 6">
    <name type="scientific">Clostridium pasteurianum BC1</name>
    <dbReference type="NCBI Taxonomy" id="86416"/>
    <lineage>
        <taxon>Bacteria</taxon>
        <taxon>Bacillati</taxon>
        <taxon>Bacillota</taxon>
        <taxon>Clostridia</taxon>
        <taxon>Eubacteriales</taxon>
        <taxon>Clostridiaceae</taxon>
        <taxon>Clostridium</taxon>
    </lineage>
</organism>
<dbReference type="PATRIC" id="fig|86416.3.peg.3649"/>
<feature type="domain" description="HTH hxlR-type" evidence="4">
    <location>
        <begin position="15"/>
        <end position="114"/>
    </location>
</feature>
<dbReference type="AlphaFoldDB" id="R4K5K0"/>
<evidence type="ECO:0000313" key="6">
    <source>
        <dbReference type="Proteomes" id="UP000013523"/>
    </source>
</evidence>
<dbReference type="Proteomes" id="UP000013523">
    <property type="component" value="Chromosome"/>
</dbReference>
<dbReference type="InterPro" id="IPR036390">
    <property type="entry name" value="WH_DNA-bd_sf"/>
</dbReference>
<dbReference type="RefSeq" id="WP_015616715.1">
    <property type="nucleotide sequence ID" value="NC_021182.1"/>
</dbReference>
<reference evidence="5 6" key="1">
    <citation type="submission" date="2012-01" db="EMBL/GenBank/DDBJ databases">
        <title>Complete sequence of chromosome of Clostridium pasteurianum BC1.</title>
        <authorList>
            <consortium name="US DOE Joint Genome Institute"/>
            <person name="Lucas S."/>
            <person name="Han J."/>
            <person name="Lapidus A."/>
            <person name="Cheng J.-F."/>
            <person name="Goodwin L."/>
            <person name="Pitluck S."/>
            <person name="Peters L."/>
            <person name="Mikhailova N."/>
            <person name="Teshima H."/>
            <person name="Detter J.C."/>
            <person name="Han C."/>
            <person name="Tapia R."/>
            <person name="Land M."/>
            <person name="Hauser L."/>
            <person name="Kyrpides N."/>
            <person name="Ivanova N."/>
            <person name="Pagani I."/>
            <person name="Dunn J."/>
            <person name="Taghavi S."/>
            <person name="Francis A."/>
            <person name="van der Lelie D."/>
            <person name="Woyke T."/>
        </authorList>
    </citation>
    <scope>NUCLEOTIDE SEQUENCE [LARGE SCALE GENOMIC DNA]</scope>
    <source>
        <strain evidence="5 6">BC1</strain>
    </source>
</reference>
<dbReference type="OrthoDB" id="9791143at2"/>
<dbReference type="HOGENOM" id="CLU_111585_5_3_9"/>
<dbReference type="PANTHER" id="PTHR33204">
    <property type="entry name" value="TRANSCRIPTIONAL REGULATOR, MARR FAMILY"/>
    <property type="match status" value="1"/>
</dbReference>
<dbReference type="InterPro" id="IPR036388">
    <property type="entry name" value="WH-like_DNA-bd_sf"/>
</dbReference>
<dbReference type="SUPFAM" id="SSF46785">
    <property type="entry name" value="Winged helix' DNA-binding domain"/>
    <property type="match status" value="1"/>
</dbReference>
<keyword evidence="2" id="KW-0238">DNA-binding</keyword>
<dbReference type="InterPro" id="IPR002577">
    <property type="entry name" value="HTH_HxlR"/>
</dbReference>
<evidence type="ECO:0000256" key="2">
    <source>
        <dbReference type="ARBA" id="ARBA00023125"/>
    </source>
</evidence>
<name>R4K5K0_CLOPA</name>
<dbReference type="Pfam" id="PF01638">
    <property type="entry name" value="HxlR"/>
    <property type="match status" value="1"/>
</dbReference>
<evidence type="ECO:0000256" key="3">
    <source>
        <dbReference type="ARBA" id="ARBA00023163"/>
    </source>
</evidence>
<gene>
    <name evidence="5" type="ORF">Clopa_3650</name>
</gene>
<protein>
    <submittedName>
        <fullName evidence="5">Putative transcriptional regulator</fullName>
    </submittedName>
</protein>
<dbReference type="PANTHER" id="PTHR33204:SF37">
    <property type="entry name" value="HTH-TYPE TRANSCRIPTIONAL REGULATOR YODB"/>
    <property type="match status" value="1"/>
</dbReference>
<evidence type="ECO:0000259" key="4">
    <source>
        <dbReference type="PROSITE" id="PS51118"/>
    </source>
</evidence>
<keyword evidence="1" id="KW-0805">Transcription regulation</keyword>
<accession>R4K5K0</accession>
<dbReference type="PROSITE" id="PS51118">
    <property type="entry name" value="HTH_HXLR"/>
    <property type="match status" value="1"/>
</dbReference>
<evidence type="ECO:0000313" key="5">
    <source>
        <dbReference type="EMBL" id="AGK98432.1"/>
    </source>
</evidence>